<dbReference type="PANTHER" id="PTHR43143:SF1">
    <property type="entry name" value="SERINE_THREONINE-PROTEIN PHOSPHATASE CPPED1"/>
    <property type="match status" value="1"/>
</dbReference>
<dbReference type="Pfam" id="PF00149">
    <property type="entry name" value="Metallophos"/>
    <property type="match status" value="1"/>
</dbReference>
<evidence type="ECO:0000259" key="1">
    <source>
        <dbReference type="Pfam" id="PF00149"/>
    </source>
</evidence>
<dbReference type="SUPFAM" id="SSF56300">
    <property type="entry name" value="Metallo-dependent phosphatases"/>
    <property type="match status" value="1"/>
</dbReference>
<name>A0A327X0S0_LARAB</name>
<dbReference type="InterPro" id="IPR029052">
    <property type="entry name" value="Metallo-depent_PP-like"/>
</dbReference>
<dbReference type="Gene3D" id="3.60.21.10">
    <property type="match status" value="1"/>
</dbReference>
<keyword evidence="3" id="KW-1185">Reference proteome</keyword>
<dbReference type="Proteomes" id="UP000248790">
    <property type="component" value="Unassembled WGS sequence"/>
</dbReference>
<dbReference type="AlphaFoldDB" id="A0A327X0S0"/>
<dbReference type="GO" id="GO:0016787">
    <property type="term" value="F:hydrolase activity"/>
    <property type="evidence" value="ECO:0007669"/>
    <property type="project" value="InterPro"/>
</dbReference>
<evidence type="ECO:0000313" key="2">
    <source>
        <dbReference type="EMBL" id="RAJ99831.1"/>
    </source>
</evidence>
<dbReference type="OrthoDB" id="181729at2"/>
<sequence length="325" mass="36614">MISRRQLLQSGLVLSTIQPATAKQSDSLLQSFSVDQQRVRLYSKSVNQPVKLLFVSDTHLWRDDARGTSFAEYSGRMAKAYNATKHFLTQEPTNPEKEFQAALTLAKKENVDLLALIGDIVSFPSEAAINWVQEQLKDFPIPYVYTAGNHDWHYEGMEGSLRTLRASWIEKRLKPLYQGRNPLLDVQNVQGVQIITLDNSIYEIEEQQLAGVEKALATGKPCVLMMHIPLYAPGRSIGYGCGHPQWGWETDKNYTIERRERWPKTGHTRVTQRFYQKVIDAPNLLGVFAGHVHRPGVDAIQGKPQVVSEANATGGYLVIEILPTV</sequence>
<dbReference type="RefSeq" id="WP_111627626.1">
    <property type="nucleotide sequence ID" value="NZ_QLMC01000002.1"/>
</dbReference>
<comment type="caution">
    <text evidence="2">The sequence shown here is derived from an EMBL/GenBank/DDBJ whole genome shotgun (WGS) entry which is preliminary data.</text>
</comment>
<dbReference type="PANTHER" id="PTHR43143">
    <property type="entry name" value="METALLOPHOSPHOESTERASE, CALCINEURIN SUPERFAMILY"/>
    <property type="match status" value="1"/>
</dbReference>
<protein>
    <submittedName>
        <fullName evidence="2">Calcineurin-like phosphoesterase family protein</fullName>
    </submittedName>
</protein>
<feature type="domain" description="Calcineurin-like phosphoesterase" evidence="1">
    <location>
        <begin position="51"/>
        <end position="295"/>
    </location>
</feature>
<gene>
    <name evidence="2" type="ORF">LX87_01527</name>
</gene>
<reference evidence="2 3" key="1">
    <citation type="submission" date="2018-06" db="EMBL/GenBank/DDBJ databases">
        <title>Genomic Encyclopedia of Archaeal and Bacterial Type Strains, Phase II (KMG-II): from individual species to whole genera.</title>
        <authorList>
            <person name="Goeker M."/>
        </authorList>
    </citation>
    <scope>NUCLEOTIDE SEQUENCE [LARGE SCALE GENOMIC DNA]</scope>
    <source>
        <strain evidence="2 3">DSM 21851</strain>
    </source>
</reference>
<accession>A0A327X0S0</accession>
<evidence type="ECO:0000313" key="3">
    <source>
        <dbReference type="Proteomes" id="UP000248790"/>
    </source>
</evidence>
<proteinExistence type="predicted"/>
<organism evidence="2 3">
    <name type="scientific">Larkinella arboricola</name>
    <dbReference type="NCBI Taxonomy" id="643671"/>
    <lineage>
        <taxon>Bacteria</taxon>
        <taxon>Pseudomonadati</taxon>
        <taxon>Bacteroidota</taxon>
        <taxon>Cytophagia</taxon>
        <taxon>Cytophagales</taxon>
        <taxon>Spirosomataceae</taxon>
        <taxon>Larkinella</taxon>
    </lineage>
</organism>
<dbReference type="EMBL" id="QLMC01000002">
    <property type="protein sequence ID" value="RAJ99831.1"/>
    <property type="molecule type" value="Genomic_DNA"/>
</dbReference>
<dbReference type="InterPro" id="IPR051918">
    <property type="entry name" value="STPP_CPPED1"/>
</dbReference>
<dbReference type="InterPro" id="IPR004843">
    <property type="entry name" value="Calcineurin-like_PHP"/>
</dbReference>